<evidence type="ECO:0000313" key="2">
    <source>
        <dbReference type="EMBL" id="KAF7406356.1"/>
    </source>
</evidence>
<evidence type="ECO:0000256" key="1">
    <source>
        <dbReference type="SAM" id="MobiDB-lite"/>
    </source>
</evidence>
<accession>A0A834KGJ5</accession>
<dbReference type="EMBL" id="JACSDZ010000004">
    <property type="protein sequence ID" value="KAF7406356.1"/>
    <property type="molecule type" value="Genomic_DNA"/>
</dbReference>
<organism evidence="2 3">
    <name type="scientific">Vespula germanica</name>
    <name type="common">German yellow jacket</name>
    <name type="synonym">Paravespula germanica</name>
    <dbReference type="NCBI Taxonomy" id="30212"/>
    <lineage>
        <taxon>Eukaryota</taxon>
        <taxon>Metazoa</taxon>
        <taxon>Ecdysozoa</taxon>
        <taxon>Arthropoda</taxon>
        <taxon>Hexapoda</taxon>
        <taxon>Insecta</taxon>
        <taxon>Pterygota</taxon>
        <taxon>Neoptera</taxon>
        <taxon>Endopterygota</taxon>
        <taxon>Hymenoptera</taxon>
        <taxon>Apocrita</taxon>
        <taxon>Aculeata</taxon>
        <taxon>Vespoidea</taxon>
        <taxon>Vespidae</taxon>
        <taxon>Vespinae</taxon>
        <taxon>Vespula</taxon>
    </lineage>
</organism>
<name>A0A834KGJ5_VESGE</name>
<sequence>MSRRLTSKMVDSSKYSVGYENRGHNFYSTKREIGESSASIFGSVTKGPRKSDESGLRFNGDGNGNGNGSGTSYEYAAVLQCRPRPTGVEFPALEGISSFTIFWFASHI</sequence>
<dbReference type="Proteomes" id="UP000617340">
    <property type="component" value="Unassembled WGS sequence"/>
</dbReference>
<keyword evidence="3" id="KW-1185">Reference proteome</keyword>
<proteinExistence type="predicted"/>
<comment type="caution">
    <text evidence="2">The sequence shown here is derived from an EMBL/GenBank/DDBJ whole genome shotgun (WGS) entry which is preliminary data.</text>
</comment>
<evidence type="ECO:0000313" key="3">
    <source>
        <dbReference type="Proteomes" id="UP000617340"/>
    </source>
</evidence>
<reference evidence="2" key="1">
    <citation type="journal article" date="2020" name="G3 (Bethesda)">
        <title>High-Quality Assemblies for Three Invasive Social Wasps from the &lt;i&gt;Vespula&lt;/i&gt; Genus.</title>
        <authorList>
            <person name="Harrop T.W.R."/>
            <person name="Guhlin J."/>
            <person name="McLaughlin G.M."/>
            <person name="Permina E."/>
            <person name="Stockwell P."/>
            <person name="Gilligan J."/>
            <person name="Le Lec M.F."/>
            <person name="Gruber M.A.M."/>
            <person name="Quinn O."/>
            <person name="Lovegrove M."/>
            <person name="Duncan E.J."/>
            <person name="Remnant E.J."/>
            <person name="Van Eeckhoven J."/>
            <person name="Graham B."/>
            <person name="Knapp R.A."/>
            <person name="Langford K.W."/>
            <person name="Kronenberg Z."/>
            <person name="Press M.O."/>
            <person name="Eacker S.M."/>
            <person name="Wilson-Rankin E.E."/>
            <person name="Purcell J."/>
            <person name="Lester P.J."/>
            <person name="Dearden P.K."/>
        </authorList>
    </citation>
    <scope>NUCLEOTIDE SEQUENCE</scope>
    <source>
        <strain evidence="2">Linc-1</strain>
    </source>
</reference>
<gene>
    <name evidence="2" type="ORF">HZH68_005725</name>
</gene>
<dbReference type="AlphaFoldDB" id="A0A834KGJ5"/>
<protein>
    <submittedName>
        <fullName evidence="2">Uncharacterized protein</fullName>
    </submittedName>
</protein>
<feature type="region of interest" description="Disordered" evidence="1">
    <location>
        <begin position="38"/>
        <end position="69"/>
    </location>
</feature>